<feature type="region of interest" description="Disordered" evidence="1">
    <location>
        <begin position="599"/>
        <end position="671"/>
    </location>
</feature>
<reference evidence="4" key="1">
    <citation type="journal article" date="2020" name="BMC Genomics">
        <title>Correction to: Identification and distribution of gene clusters required for synthesis of sphingolipid metabolism inhibitors in diverse species of the filamentous fungus Fusarium.</title>
        <authorList>
            <person name="Kim H.S."/>
            <person name="Lohmar J.M."/>
            <person name="Busman M."/>
            <person name="Brown D.W."/>
            <person name="Naumann T.A."/>
            <person name="Divon H.H."/>
            <person name="Lysoe E."/>
            <person name="Uhlig S."/>
            <person name="Proctor R.H."/>
        </authorList>
    </citation>
    <scope>NUCLEOTIDE SEQUENCE</scope>
    <source>
        <strain evidence="4">NRRL 22465</strain>
    </source>
</reference>
<dbReference type="GO" id="GO:0042147">
    <property type="term" value="P:retrograde transport, endosome to Golgi"/>
    <property type="evidence" value="ECO:0007669"/>
    <property type="project" value="TreeGrafter"/>
</dbReference>
<keyword evidence="5" id="KW-1185">Reference proteome</keyword>
<dbReference type="Pfam" id="PF01266">
    <property type="entry name" value="DAO"/>
    <property type="match status" value="1"/>
</dbReference>
<dbReference type="Pfam" id="PF09420">
    <property type="entry name" value="Nop16"/>
    <property type="match status" value="1"/>
</dbReference>
<proteinExistence type="predicted"/>
<comment type="caution">
    <text evidence="4">The sequence shown here is derived from an EMBL/GenBank/DDBJ whole genome shotgun (WGS) entry which is preliminary data.</text>
</comment>
<dbReference type="InterPro" id="IPR036188">
    <property type="entry name" value="FAD/NAD-bd_sf"/>
</dbReference>
<dbReference type="PANTHER" id="PTHR13847">
    <property type="entry name" value="SARCOSINE DEHYDROGENASE-RELATED"/>
    <property type="match status" value="1"/>
</dbReference>
<evidence type="ECO:0000256" key="1">
    <source>
        <dbReference type="SAM" id="MobiDB-lite"/>
    </source>
</evidence>
<dbReference type="PANTHER" id="PTHR13847:SF150">
    <property type="entry name" value="OXIDOREDUCTASE TDA3-RELATED"/>
    <property type="match status" value="1"/>
</dbReference>
<reference evidence="4" key="2">
    <citation type="submission" date="2020-05" db="EMBL/GenBank/DDBJ databases">
        <authorList>
            <person name="Kim H.-S."/>
            <person name="Proctor R.H."/>
            <person name="Brown D.W."/>
        </authorList>
    </citation>
    <scope>NUCLEOTIDE SEQUENCE</scope>
    <source>
        <strain evidence="4">NRRL 22465</strain>
    </source>
</reference>
<evidence type="ECO:0000259" key="3">
    <source>
        <dbReference type="Pfam" id="PF01266"/>
    </source>
</evidence>
<dbReference type="SUPFAM" id="SSF51905">
    <property type="entry name" value="FAD/NAD(P)-binding domain"/>
    <property type="match status" value="1"/>
</dbReference>
<feature type="domain" description="FAD dependent oxidoreductase" evidence="3">
    <location>
        <begin position="33"/>
        <end position="423"/>
    </location>
</feature>
<feature type="chain" id="PRO_5034998500" description="FAD dependent oxidoreductase domain-containing protein" evidence="2">
    <location>
        <begin position="23"/>
        <end position="709"/>
    </location>
</feature>
<sequence>MDGKRNIVVVALSHYALTFGLCHEPIKADNRPGGGIIGCTTAYYLTRHPKFNPALHTITLLEAAPSIASGASGKAGGLLALWAYPTCLVPLSYRLHAELAAEHDGPQKWGYRRLGCGSFNAVVSKDKIKALKQKFQDDEDGKVWEKLPKQNGAAKELLAAGSLPKDLDWVDREIIDNWSEMGTPGTTETSQVHPFHFTTSIAELAQQGGAKIHTNAKVTSINSSKTGVESIEYVDRATEEKKTIDATDIVVAAGPWTSRVLPRAKIEGLRAHSVVYDAEVSPYAIFTDIELPPDFVPEHRAKMGEKRRHKGHVDPEIYARPFGEAYACGEPDTNVPLPETADQVECDEAQCDDIISYISTISPVLAAAPIKARQACYLPQHIRFGQESGPLIGKTSVPRLFVAAGHTCWGIQNGPGTGKLMSEFVFDGAAKSANVDKLDPRKFKGAHFLIDNDRSEILAGNLWTSAAVYTSHLHFLDISSIYTNTQILISVMGRELQKKKLRSGRQPVRTFNRSKRILNPRGNDAIAKNWNKKETLSQNYRRLGLVARLKAPTGGTEKHLGVSTTRAYPNDPFAIATMENAIVSEARVERDADGKITRIIGHAKPNPLNDPLNELDDDSDAEEAEAAEEWGGIEDDPDATDVVKTLIEQSRNPAEKKPRHQSGREKQWLDDLVAKHGDDFAAMAKDRKLNPMQQTAADLAKRIRKLNKA</sequence>
<dbReference type="InterPro" id="IPR019002">
    <property type="entry name" value="Ribosome_biogenesis_Nop16"/>
</dbReference>
<dbReference type="GO" id="GO:0005829">
    <property type="term" value="C:cytosol"/>
    <property type="evidence" value="ECO:0007669"/>
    <property type="project" value="GOC"/>
</dbReference>
<feature type="compositionally biased region" description="Basic and acidic residues" evidence="1">
    <location>
        <begin position="662"/>
        <end position="671"/>
    </location>
</feature>
<dbReference type="EMBL" id="JABEYC010000122">
    <property type="protein sequence ID" value="KAF4982374.1"/>
    <property type="molecule type" value="Genomic_DNA"/>
</dbReference>
<gene>
    <name evidence="4" type="ORF">FZEAL_1993</name>
</gene>
<name>A0A8H4URP0_9HYPO</name>
<dbReference type="GO" id="GO:0005770">
    <property type="term" value="C:late endosome"/>
    <property type="evidence" value="ECO:0007669"/>
    <property type="project" value="TreeGrafter"/>
</dbReference>
<feature type="compositionally biased region" description="Acidic residues" evidence="1">
    <location>
        <begin position="613"/>
        <end position="639"/>
    </location>
</feature>
<dbReference type="AlphaFoldDB" id="A0A8H4URP0"/>
<protein>
    <recommendedName>
        <fullName evidence="3">FAD dependent oxidoreductase domain-containing protein</fullName>
    </recommendedName>
</protein>
<accession>A0A8H4URP0</accession>
<evidence type="ECO:0000313" key="5">
    <source>
        <dbReference type="Proteomes" id="UP000635477"/>
    </source>
</evidence>
<dbReference type="Proteomes" id="UP000635477">
    <property type="component" value="Unassembled WGS sequence"/>
</dbReference>
<organism evidence="4 5">
    <name type="scientific">Fusarium zealandicum</name>
    <dbReference type="NCBI Taxonomy" id="1053134"/>
    <lineage>
        <taxon>Eukaryota</taxon>
        <taxon>Fungi</taxon>
        <taxon>Dikarya</taxon>
        <taxon>Ascomycota</taxon>
        <taxon>Pezizomycotina</taxon>
        <taxon>Sordariomycetes</taxon>
        <taxon>Hypocreomycetidae</taxon>
        <taxon>Hypocreales</taxon>
        <taxon>Nectriaceae</taxon>
        <taxon>Fusarium</taxon>
        <taxon>Fusarium staphyleae species complex</taxon>
    </lineage>
</organism>
<evidence type="ECO:0000313" key="4">
    <source>
        <dbReference type="EMBL" id="KAF4982374.1"/>
    </source>
</evidence>
<dbReference type="OrthoDB" id="498204at2759"/>
<feature type="signal peptide" evidence="2">
    <location>
        <begin position="1"/>
        <end position="22"/>
    </location>
</feature>
<keyword evidence="2" id="KW-0732">Signal</keyword>
<dbReference type="Gene3D" id="3.30.9.10">
    <property type="entry name" value="D-Amino Acid Oxidase, subunit A, domain 2"/>
    <property type="match status" value="1"/>
</dbReference>
<dbReference type="InterPro" id="IPR006076">
    <property type="entry name" value="FAD-dep_OxRdtase"/>
</dbReference>
<dbReference type="Gene3D" id="3.50.50.60">
    <property type="entry name" value="FAD/NAD(P)-binding domain"/>
    <property type="match status" value="1"/>
</dbReference>
<evidence type="ECO:0000256" key="2">
    <source>
        <dbReference type="SAM" id="SignalP"/>
    </source>
</evidence>